<dbReference type="EMBL" id="JBAHYK010001998">
    <property type="protein sequence ID" value="KAL0566138.1"/>
    <property type="molecule type" value="Genomic_DNA"/>
</dbReference>
<evidence type="ECO:0000259" key="3">
    <source>
        <dbReference type="PROSITE" id="PS51898"/>
    </source>
</evidence>
<protein>
    <recommendedName>
        <fullName evidence="3">Tyr recombinase domain-containing protein</fullName>
    </recommendedName>
</protein>
<keyword evidence="5" id="KW-1185">Reference proteome</keyword>
<dbReference type="SUPFAM" id="SSF56349">
    <property type="entry name" value="DNA breaking-rejoining enzymes"/>
    <property type="match status" value="1"/>
</dbReference>
<dbReference type="InterPro" id="IPR011010">
    <property type="entry name" value="DNA_brk_join_enz"/>
</dbReference>
<dbReference type="PANTHER" id="PTHR34605">
    <property type="entry name" value="PHAGE_INTEGRASE DOMAIN-CONTAINING PROTEIN"/>
    <property type="match status" value="1"/>
</dbReference>
<feature type="compositionally biased region" description="Low complexity" evidence="2">
    <location>
        <begin position="113"/>
        <end position="122"/>
    </location>
</feature>
<reference evidence="4 5" key="1">
    <citation type="submission" date="2024-02" db="EMBL/GenBank/DDBJ databases">
        <title>A draft genome for the cacao thread blight pathogen Marasmius crinis-equi.</title>
        <authorList>
            <person name="Cohen S.P."/>
            <person name="Baruah I.K."/>
            <person name="Amoako-Attah I."/>
            <person name="Bukari Y."/>
            <person name="Meinhardt L.W."/>
            <person name="Bailey B.A."/>
        </authorList>
    </citation>
    <scope>NUCLEOTIDE SEQUENCE [LARGE SCALE GENOMIC DNA]</scope>
    <source>
        <strain evidence="4 5">GH-76</strain>
    </source>
</reference>
<dbReference type="InterPro" id="IPR013762">
    <property type="entry name" value="Integrase-like_cat_sf"/>
</dbReference>
<feature type="region of interest" description="Disordered" evidence="2">
    <location>
        <begin position="96"/>
        <end position="122"/>
    </location>
</feature>
<evidence type="ECO:0000313" key="5">
    <source>
        <dbReference type="Proteomes" id="UP001465976"/>
    </source>
</evidence>
<proteinExistence type="predicted"/>
<dbReference type="PROSITE" id="PS51898">
    <property type="entry name" value="TYR_RECOMBINASE"/>
    <property type="match status" value="1"/>
</dbReference>
<accession>A0ABR3ET94</accession>
<dbReference type="InterPro" id="IPR052925">
    <property type="entry name" value="Phage_Integrase-like_Recomb"/>
</dbReference>
<feature type="domain" description="Tyr recombinase" evidence="3">
    <location>
        <begin position="270"/>
        <end position="485"/>
    </location>
</feature>
<keyword evidence="1" id="KW-0233">DNA recombination</keyword>
<dbReference type="Proteomes" id="UP001465976">
    <property type="component" value="Unassembled WGS sequence"/>
</dbReference>
<organism evidence="4 5">
    <name type="scientific">Marasmius crinis-equi</name>
    <dbReference type="NCBI Taxonomy" id="585013"/>
    <lineage>
        <taxon>Eukaryota</taxon>
        <taxon>Fungi</taxon>
        <taxon>Dikarya</taxon>
        <taxon>Basidiomycota</taxon>
        <taxon>Agaricomycotina</taxon>
        <taxon>Agaricomycetes</taxon>
        <taxon>Agaricomycetidae</taxon>
        <taxon>Agaricales</taxon>
        <taxon>Marasmiineae</taxon>
        <taxon>Marasmiaceae</taxon>
        <taxon>Marasmius</taxon>
    </lineage>
</organism>
<evidence type="ECO:0000313" key="4">
    <source>
        <dbReference type="EMBL" id="KAL0566138.1"/>
    </source>
</evidence>
<dbReference type="PANTHER" id="PTHR34605:SF4">
    <property type="entry name" value="DNA ADENINE METHYLTRANSFERASE"/>
    <property type="match status" value="1"/>
</dbReference>
<dbReference type="Gene3D" id="1.10.443.10">
    <property type="entry name" value="Intergrase catalytic core"/>
    <property type="match status" value="1"/>
</dbReference>
<comment type="caution">
    <text evidence="4">The sequence shown here is derived from an EMBL/GenBank/DDBJ whole genome shotgun (WGS) entry which is preliminary data.</text>
</comment>
<sequence length="509" mass="57901">MPQTRSQQFKALQNIYCSMDASTTMEAEDDMLAEQDVAEAFTSQHGVVSEEGFPGYENYNGIAQPDNDVNMSESIEDEGAIELDGLPEPLQDVAKAPLAPDTPLSSGTPSIPVVESTKSKSSISKVVNENAKGASEQTTASYERLMKQLEDFVRERKLVPEGNSFVSTMPCKDSPDIICAWIMKQCDSIDLDTGEAKPVEEERSSFSHAQKMRAAATDVTGEMAGNPSVSEKVSMYMVSLHRRKVQAGEEPTSARAITTDMIRLMYNYARKPENWIVKPFEQRHRATADPDEWGGPKFRRLLLLAYNIAFLCLLRVDEVLNIRMQDIRLMTDEDGQRMLKLTLPFRKTNQFGNIKPFYLRELPEELKHLCPVRAFAEWINTTKIKKGYLFPKLTKTDRLHLNDVPMTSQQFLEGFRNNLIDIGIDPAPYGTHSFRRGGCQWLSVYLRWSLRKLCEWGGWSMDFSNMTIVKYLISWNDDPMYPRENFFKIDRPQGVICFMCGRSCECFGL</sequence>
<dbReference type="InterPro" id="IPR002104">
    <property type="entry name" value="Integrase_catalytic"/>
</dbReference>
<gene>
    <name evidence="4" type="ORF">V5O48_015880</name>
</gene>
<name>A0ABR3ET94_9AGAR</name>
<evidence type="ECO:0000256" key="2">
    <source>
        <dbReference type="SAM" id="MobiDB-lite"/>
    </source>
</evidence>
<evidence type="ECO:0000256" key="1">
    <source>
        <dbReference type="ARBA" id="ARBA00023172"/>
    </source>
</evidence>